<protein>
    <recommendedName>
        <fullName evidence="4">Pectin acetylesterase</fullName>
    </recommendedName>
</protein>
<reference evidence="2 3" key="1">
    <citation type="journal article" date="2023" name="Commun. Biol.">
        <title>Genome analysis of Parmales, the sister group of diatoms, reveals the evolutionary specialization of diatoms from phago-mixotrophs to photoautotrophs.</title>
        <authorList>
            <person name="Ban H."/>
            <person name="Sato S."/>
            <person name="Yoshikawa S."/>
            <person name="Yamada K."/>
            <person name="Nakamura Y."/>
            <person name="Ichinomiya M."/>
            <person name="Sato N."/>
            <person name="Blanc-Mathieu R."/>
            <person name="Endo H."/>
            <person name="Kuwata A."/>
            <person name="Ogata H."/>
        </authorList>
    </citation>
    <scope>NUCLEOTIDE SEQUENCE [LARGE SCALE GENOMIC DNA]</scope>
</reference>
<dbReference type="InterPro" id="IPR004963">
    <property type="entry name" value="PAE/NOTUM"/>
</dbReference>
<gene>
    <name evidence="2" type="ORF">TeGR_g5231</name>
</gene>
<dbReference type="Pfam" id="PF03283">
    <property type="entry name" value="PAE"/>
    <property type="match status" value="1"/>
</dbReference>
<dbReference type="PANTHER" id="PTHR21562">
    <property type="entry name" value="NOTUM-RELATED"/>
    <property type="match status" value="1"/>
</dbReference>
<dbReference type="Proteomes" id="UP001165060">
    <property type="component" value="Unassembled WGS sequence"/>
</dbReference>
<dbReference type="PANTHER" id="PTHR21562:SF67">
    <property type="entry name" value="PECTIN ACETYLESTERASE"/>
    <property type="match status" value="1"/>
</dbReference>
<sequence length="411" mass="44144">MQLRFALLGLAAPAALSCDTQQELEESRVRTPTIHNGQGASPSVGMAAPLTLIPQDAGAESAACLDGSPQGFYFAPSATNSTKWTILIEGGGWCYDEDSCLSRSKSDLGSSLNWAPTSGCGCMNVKDDATADDVDPIDHNCNCLYLRYCDGASFSGYRADPWPVPSSPGSTLTFRGIKNFDAAVDAALHLGMSAATDFVLTGGSAGGLSTFLHADRVAAKLPATATVTAAPVVGYFLDHGNYAETDANYTAWMKYIYSMQNLTFASDGGLSAACQDLYPEDPHYCFMSPHMHPAIETPYYVFNSKFDSWQLQNELQTTWENDDEKAAVLQYGVDFDEQFKGVVAEEGNGGFITTCICHGCAWDQLELEGRNSLQHYADWRLGRVGGEDAFKIDARGPNGDGTIDLDSCAAF</sequence>
<accession>A0ABQ6MI25</accession>
<evidence type="ECO:0000313" key="3">
    <source>
        <dbReference type="Proteomes" id="UP001165060"/>
    </source>
</evidence>
<keyword evidence="3" id="KW-1185">Reference proteome</keyword>
<comment type="caution">
    <text evidence="2">The sequence shown here is derived from an EMBL/GenBank/DDBJ whole genome shotgun (WGS) entry which is preliminary data.</text>
</comment>
<evidence type="ECO:0000256" key="1">
    <source>
        <dbReference type="SAM" id="SignalP"/>
    </source>
</evidence>
<proteinExistence type="predicted"/>
<organism evidence="2 3">
    <name type="scientific">Tetraparma gracilis</name>
    <dbReference type="NCBI Taxonomy" id="2962635"/>
    <lineage>
        <taxon>Eukaryota</taxon>
        <taxon>Sar</taxon>
        <taxon>Stramenopiles</taxon>
        <taxon>Ochrophyta</taxon>
        <taxon>Bolidophyceae</taxon>
        <taxon>Parmales</taxon>
        <taxon>Triparmaceae</taxon>
        <taxon>Tetraparma</taxon>
    </lineage>
</organism>
<name>A0ABQ6MI25_9STRA</name>
<dbReference type="PROSITE" id="PS51257">
    <property type="entry name" value="PROKAR_LIPOPROTEIN"/>
    <property type="match status" value="1"/>
</dbReference>
<feature type="signal peptide" evidence="1">
    <location>
        <begin position="1"/>
        <end position="17"/>
    </location>
</feature>
<keyword evidence="1" id="KW-0732">Signal</keyword>
<evidence type="ECO:0000313" key="2">
    <source>
        <dbReference type="EMBL" id="GMI26710.1"/>
    </source>
</evidence>
<dbReference type="EMBL" id="BRYB01000271">
    <property type="protein sequence ID" value="GMI26710.1"/>
    <property type="molecule type" value="Genomic_DNA"/>
</dbReference>
<feature type="chain" id="PRO_5045788221" description="Pectin acetylesterase" evidence="1">
    <location>
        <begin position="18"/>
        <end position="411"/>
    </location>
</feature>
<evidence type="ECO:0008006" key="4">
    <source>
        <dbReference type="Google" id="ProtNLM"/>
    </source>
</evidence>